<feature type="compositionally biased region" description="Pro residues" evidence="8">
    <location>
        <begin position="207"/>
        <end position="217"/>
    </location>
</feature>
<comment type="caution">
    <text evidence="10">The sequence shown here is derived from an EMBL/GenBank/DDBJ whole genome shotgun (WGS) entry which is preliminary data.</text>
</comment>
<dbReference type="CDD" id="cd09276">
    <property type="entry name" value="Rnase_HI_RT_non_LTR"/>
    <property type="match status" value="1"/>
</dbReference>
<keyword evidence="5" id="KW-0479">Metal-binding</keyword>
<dbReference type="AlphaFoldDB" id="A0A9P8SCQ4"/>
<sequence>MPRAASPSAASRHRLLLPPRGIAFFCRLYWLASTSAASRPRPLLPPRGPTSSRPSWHASRCLAPSAAFTGWPRLLPPCGSASFCRLAAPNFAALRPFLPPSGHDFLWTGGPRGPEELQSLELKASPGDVPDGNQYYYYYYLVADGAAVRLRSLDERHPLTPRMSILPTPGRELMKRHGMRAPRAARKQHASRLLRLHQMTAHAPRPRLLPPAPPQPDPTGGVDKTQAARDFHSWLRVCPEDTLIVYTDGSQSEDGACGYGYSVWLGPTCYGQAHTSLDGYKDVLRWRLYAGAQGRDTTEVTYGSGRVLLAEVYDAEVEGALEGLRAALTWSPRTPDQQCRIVVCLDNSAAIRAIRGSPSISSQAAAEKFAEAAARHGDVRTRWCPGHTGIAGNERADQLAKEGCRALGPDRPPTYANIKRQAKAAARRDFQDWWAAGAPSSYKSLGLKASLGCPGAAHQTTAPPSPARCEERARGLRRLPRKV</sequence>
<evidence type="ECO:0000313" key="11">
    <source>
        <dbReference type="Proteomes" id="UP000824596"/>
    </source>
</evidence>
<dbReference type="SUPFAM" id="SSF53098">
    <property type="entry name" value="Ribonuclease H-like"/>
    <property type="match status" value="1"/>
</dbReference>
<dbReference type="PROSITE" id="PS50879">
    <property type="entry name" value="RNASE_H_1"/>
    <property type="match status" value="1"/>
</dbReference>
<keyword evidence="7" id="KW-0378">Hydrolase</keyword>
<dbReference type="PANTHER" id="PTHR10642">
    <property type="entry name" value="RIBONUCLEASE H1"/>
    <property type="match status" value="1"/>
</dbReference>
<reference evidence="10" key="1">
    <citation type="submission" date="2021-09" db="EMBL/GenBank/DDBJ databases">
        <title>A high-quality genome of the endoparasitic fungus Hirsutella rhossiliensis with a comparison of Hirsutella genomes reveals transposable elements contributing to genome size variation.</title>
        <authorList>
            <person name="Lin R."/>
            <person name="Jiao Y."/>
            <person name="Sun X."/>
            <person name="Ling J."/>
            <person name="Xie B."/>
            <person name="Cheng X."/>
        </authorList>
    </citation>
    <scope>NUCLEOTIDE SEQUENCE</scope>
    <source>
        <strain evidence="10">HR02</strain>
    </source>
</reference>
<dbReference type="GeneID" id="68360032"/>
<feature type="domain" description="RNase H type-1" evidence="9">
    <location>
        <begin position="239"/>
        <end position="405"/>
    </location>
</feature>
<evidence type="ECO:0000256" key="5">
    <source>
        <dbReference type="ARBA" id="ARBA00022723"/>
    </source>
</evidence>
<accession>A0A9P8SCQ4</accession>
<comment type="catalytic activity">
    <reaction evidence="1">
        <text>Endonucleolytic cleavage to 5'-phosphomonoester.</text>
        <dbReference type="EC" id="3.1.26.4"/>
    </reaction>
</comment>
<dbReference type="EC" id="3.1.26.4" evidence="3"/>
<dbReference type="GO" id="GO:0046872">
    <property type="term" value="F:metal ion binding"/>
    <property type="evidence" value="ECO:0007669"/>
    <property type="project" value="UniProtKB-KW"/>
</dbReference>
<evidence type="ECO:0000256" key="2">
    <source>
        <dbReference type="ARBA" id="ARBA00005300"/>
    </source>
</evidence>
<dbReference type="InterPro" id="IPR050092">
    <property type="entry name" value="RNase_H"/>
</dbReference>
<dbReference type="GO" id="GO:0004523">
    <property type="term" value="F:RNA-DNA hybrid ribonuclease activity"/>
    <property type="evidence" value="ECO:0007669"/>
    <property type="project" value="UniProtKB-EC"/>
</dbReference>
<evidence type="ECO:0000256" key="3">
    <source>
        <dbReference type="ARBA" id="ARBA00012180"/>
    </source>
</evidence>
<evidence type="ECO:0000256" key="4">
    <source>
        <dbReference type="ARBA" id="ARBA00022722"/>
    </source>
</evidence>
<evidence type="ECO:0000256" key="6">
    <source>
        <dbReference type="ARBA" id="ARBA00022759"/>
    </source>
</evidence>
<dbReference type="InterPro" id="IPR036397">
    <property type="entry name" value="RNaseH_sf"/>
</dbReference>
<keyword evidence="11" id="KW-1185">Reference proteome</keyword>
<dbReference type="OrthoDB" id="5077812at2759"/>
<keyword evidence="4" id="KW-0540">Nuclease</keyword>
<feature type="region of interest" description="Disordered" evidence="8">
    <location>
        <begin position="454"/>
        <end position="483"/>
    </location>
</feature>
<protein>
    <recommendedName>
        <fullName evidence="3">ribonuclease H</fullName>
        <ecNumber evidence="3">3.1.26.4</ecNumber>
    </recommendedName>
</protein>
<evidence type="ECO:0000259" key="9">
    <source>
        <dbReference type="PROSITE" id="PS50879"/>
    </source>
</evidence>
<dbReference type="EMBL" id="JAIZPD010000018">
    <property type="protein sequence ID" value="KAH0957811.1"/>
    <property type="molecule type" value="Genomic_DNA"/>
</dbReference>
<evidence type="ECO:0000256" key="1">
    <source>
        <dbReference type="ARBA" id="ARBA00000077"/>
    </source>
</evidence>
<dbReference type="InterPro" id="IPR002156">
    <property type="entry name" value="RNaseH_domain"/>
</dbReference>
<dbReference type="GO" id="GO:0043137">
    <property type="term" value="P:DNA replication, removal of RNA primer"/>
    <property type="evidence" value="ECO:0007669"/>
    <property type="project" value="TreeGrafter"/>
</dbReference>
<dbReference type="GO" id="GO:0003676">
    <property type="term" value="F:nucleic acid binding"/>
    <property type="evidence" value="ECO:0007669"/>
    <property type="project" value="InterPro"/>
</dbReference>
<organism evidence="10 11">
    <name type="scientific">Hirsutella rhossiliensis</name>
    <dbReference type="NCBI Taxonomy" id="111463"/>
    <lineage>
        <taxon>Eukaryota</taxon>
        <taxon>Fungi</taxon>
        <taxon>Dikarya</taxon>
        <taxon>Ascomycota</taxon>
        <taxon>Pezizomycotina</taxon>
        <taxon>Sordariomycetes</taxon>
        <taxon>Hypocreomycetidae</taxon>
        <taxon>Hypocreales</taxon>
        <taxon>Ophiocordycipitaceae</taxon>
        <taxon>Hirsutella</taxon>
    </lineage>
</organism>
<name>A0A9P8SCQ4_9HYPO</name>
<dbReference type="InterPro" id="IPR012337">
    <property type="entry name" value="RNaseH-like_sf"/>
</dbReference>
<keyword evidence="6" id="KW-0255">Endonuclease</keyword>
<gene>
    <name evidence="10" type="ORF">HRG_10904</name>
</gene>
<dbReference type="RefSeq" id="XP_044715325.1">
    <property type="nucleotide sequence ID" value="XM_044869374.1"/>
</dbReference>
<feature type="region of interest" description="Disordered" evidence="8">
    <location>
        <begin position="202"/>
        <end position="225"/>
    </location>
</feature>
<dbReference type="Pfam" id="PF00075">
    <property type="entry name" value="RNase_H"/>
    <property type="match status" value="1"/>
</dbReference>
<dbReference type="PANTHER" id="PTHR10642:SF26">
    <property type="entry name" value="RIBONUCLEASE H1"/>
    <property type="match status" value="1"/>
</dbReference>
<dbReference type="Gene3D" id="3.30.420.10">
    <property type="entry name" value="Ribonuclease H-like superfamily/Ribonuclease H"/>
    <property type="match status" value="1"/>
</dbReference>
<dbReference type="Proteomes" id="UP000824596">
    <property type="component" value="Unassembled WGS sequence"/>
</dbReference>
<proteinExistence type="inferred from homology"/>
<evidence type="ECO:0000256" key="7">
    <source>
        <dbReference type="ARBA" id="ARBA00022801"/>
    </source>
</evidence>
<comment type="similarity">
    <text evidence="2">Belongs to the RNase H family.</text>
</comment>
<evidence type="ECO:0000313" key="10">
    <source>
        <dbReference type="EMBL" id="KAH0957811.1"/>
    </source>
</evidence>
<evidence type="ECO:0000256" key="8">
    <source>
        <dbReference type="SAM" id="MobiDB-lite"/>
    </source>
</evidence>